<dbReference type="AlphaFoldDB" id="A0A511YGB3"/>
<dbReference type="EMBL" id="BJYI01000030">
    <property type="protein sequence ID" value="GEN74213.1"/>
    <property type="molecule type" value="Genomic_DNA"/>
</dbReference>
<name>A0A511YGB3_9FLAO</name>
<proteinExistence type="predicted"/>
<gene>
    <name evidence="1" type="ORF">CLA01_42850</name>
</gene>
<reference evidence="1 2" key="1">
    <citation type="submission" date="2019-07" db="EMBL/GenBank/DDBJ databases">
        <title>Whole genome shotgun sequence of Chryseobacterium lathyri NBRC 105250.</title>
        <authorList>
            <person name="Hosoyama A."/>
            <person name="Uohara A."/>
            <person name="Ohji S."/>
            <person name="Ichikawa N."/>
        </authorList>
    </citation>
    <scope>NUCLEOTIDE SEQUENCE [LARGE SCALE GENOMIC DNA]</scope>
    <source>
        <strain evidence="1 2">NBRC 105250</strain>
    </source>
</reference>
<protein>
    <submittedName>
        <fullName evidence="1">Uncharacterized protein</fullName>
    </submittedName>
</protein>
<evidence type="ECO:0000313" key="1">
    <source>
        <dbReference type="EMBL" id="GEN74213.1"/>
    </source>
</evidence>
<evidence type="ECO:0000313" key="2">
    <source>
        <dbReference type="Proteomes" id="UP000321150"/>
    </source>
</evidence>
<dbReference type="Proteomes" id="UP000321150">
    <property type="component" value="Unassembled WGS sequence"/>
</dbReference>
<organism evidence="1 2">
    <name type="scientific">Chryseobacterium lathyri</name>
    <dbReference type="NCBI Taxonomy" id="395933"/>
    <lineage>
        <taxon>Bacteria</taxon>
        <taxon>Pseudomonadati</taxon>
        <taxon>Bacteroidota</taxon>
        <taxon>Flavobacteriia</taxon>
        <taxon>Flavobacteriales</taxon>
        <taxon>Weeksellaceae</taxon>
        <taxon>Chryseobacterium group</taxon>
        <taxon>Chryseobacterium</taxon>
    </lineage>
</organism>
<comment type="caution">
    <text evidence="1">The sequence shown here is derived from an EMBL/GenBank/DDBJ whole genome shotgun (WGS) entry which is preliminary data.</text>
</comment>
<sequence length="150" mass="17780">MIKFSLMPVSENNHYPTIVYRLDEVKKTFRQYKRKDSHSTGKDYFLPELLRIEKNNGYNTFSGFNHLLRLRDASNWSVCTRHGLRPTGFHEFYFIALFINNAKILCIVYYPKEDPSIEISLFPKFYPCGKLEFETKLKELVQSMTHKKGI</sequence>
<accession>A0A511YGB3</accession>